<dbReference type="AlphaFoldDB" id="A0A1M5C0L8"/>
<accession>A0A1M5C0L8</accession>
<dbReference type="Proteomes" id="UP000184287">
    <property type="component" value="Unassembled WGS sequence"/>
</dbReference>
<dbReference type="EMBL" id="FQUQ01000002">
    <property type="protein sequence ID" value="SHF48225.1"/>
    <property type="molecule type" value="Genomic_DNA"/>
</dbReference>
<keyword evidence="2" id="KW-1185">Reference proteome</keyword>
<name>A0A1M5C0L8_9SPHI</name>
<gene>
    <name evidence="1" type="ORF">SAMN04488522_1021440</name>
</gene>
<dbReference type="STRING" id="288992.SAMN04488522_1021440"/>
<reference evidence="2" key="1">
    <citation type="submission" date="2016-11" db="EMBL/GenBank/DDBJ databases">
        <authorList>
            <person name="Varghese N."/>
            <person name="Submissions S."/>
        </authorList>
    </citation>
    <scope>NUCLEOTIDE SEQUENCE [LARGE SCALE GENOMIC DNA]</scope>
    <source>
        <strain evidence="2">DSM 16990</strain>
    </source>
</reference>
<organism evidence="1 2">
    <name type="scientific">Pedobacter caeni</name>
    <dbReference type="NCBI Taxonomy" id="288992"/>
    <lineage>
        <taxon>Bacteria</taxon>
        <taxon>Pseudomonadati</taxon>
        <taxon>Bacteroidota</taxon>
        <taxon>Sphingobacteriia</taxon>
        <taxon>Sphingobacteriales</taxon>
        <taxon>Sphingobacteriaceae</taxon>
        <taxon>Pedobacter</taxon>
    </lineage>
</organism>
<evidence type="ECO:0000313" key="1">
    <source>
        <dbReference type="EMBL" id="SHF48225.1"/>
    </source>
</evidence>
<protein>
    <submittedName>
        <fullName evidence="1">Uncharacterized protein</fullName>
    </submittedName>
</protein>
<sequence>MLLKYQKLTKATLTDELRKQGINLVTRENNEGRIYGVTFVDHKNKVVFKGSDLDKRYSANALSMMIRGSEDRVRAFLKPSNTPGTYLDARTEAYGKTYLEPAANTNLPDDLLGKSLSDYLPNIKRKRKKEEED</sequence>
<evidence type="ECO:0000313" key="2">
    <source>
        <dbReference type="Proteomes" id="UP000184287"/>
    </source>
</evidence>
<proteinExistence type="predicted"/>